<dbReference type="RefSeq" id="WP_194371976.1">
    <property type="nucleotide sequence ID" value="NZ_CP054492.1"/>
</dbReference>
<accession>A0A7S7LXF0</accession>
<dbReference type="EMBL" id="CP054492">
    <property type="protein sequence ID" value="QOY53170.1"/>
    <property type="molecule type" value="Genomic_DNA"/>
</dbReference>
<dbReference type="Proteomes" id="UP000593994">
    <property type="component" value="Chromosome"/>
</dbReference>
<evidence type="ECO:0000313" key="1">
    <source>
        <dbReference type="EMBL" id="QOY53170.1"/>
    </source>
</evidence>
<name>A0A7S7LXF0_9BACT</name>
<sequence length="116" mass="13444">MDDQSTVYEWAKTYKFSDEQIQYATILALKILDDECKMDYDNYNLFMSVYDGINDQVPSPFNLSVHSIINLARADDPIKASPIYKDMIGELRITMMKDMQKPIMKAFKNLVWSVAS</sequence>
<gene>
    <name evidence="1" type="ORF">HUE88_05685</name>
</gene>
<reference evidence="1 2" key="1">
    <citation type="submission" date="2020-05" db="EMBL/GenBank/DDBJ databases">
        <title>Sulfurimonas marisnigri, sp. nov., and Sulfurimonas baltica, sp. nov., manganese oxide reducing chemolithoautotrophs of the class Epsilonproteobacteria isolated from the pelagic redoxclines of the Black and Baltic Seas and emended description of the genus Sulfurimonas.</title>
        <authorList>
            <person name="Henkel J.V."/>
            <person name="Laudan C."/>
            <person name="Werner J."/>
            <person name="Neu T."/>
            <person name="Plewe S."/>
            <person name="Sproer C."/>
            <person name="Bunk B."/>
            <person name="Schulz-Vogt H.N."/>
        </authorList>
    </citation>
    <scope>NUCLEOTIDE SEQUENCE [LARGE SCALE GENOMIC DNA]</scope>
    <source>
        <strain evidence="1 2">GD2</strain>
    </source>
</reference>
<dbReference type="AlphaFoldDB" id="A0A7S7LXF0"/>
<keyword evidence="2" id="KW-1185">Reference proteome</keyword>
<evidence type="ECO:0000313" key="2">
    <source>
        <dbReference type="Proteomes" id="UP000593994"/>
    </source>
</evidence>
<protein>
    <submittedName>
        <fullName evidence="1">Uncharacterized protein</fullName>
    </submittedName>
</protein>
<dbReference type="KEGG" id="sbal:HUE88_05685"/>
<proteinExistence type="predicted"/>
<organism evidence="1 2">
    <name type="scientific">Candidatus Sulfurimonas baltica</name>
    <dbReference type="NCBI Taxonomy" id="2740404"/>
    <lineage>
        <taxon>Bacteria</taxon>
        <taxon>Pseudomonadati</taxon>
        <taxon>Campylobacterota</taxon>
        <taxon>Epsilonproteobacteria</taxon>
        <taxon>Campylobacterales</taxon>
        <taxon>Sulfurimonadaceae</taxon>
        <taxon>Sulfurimonas</taxon>
    </lineage>
</organism>